<dbReference type="CDD" id="cd00730">
    <property type="entry name" value="rubredoxin"/>
    <property type="match status" value="1"/>
</dbReference>
<dbReference type="Gene3D" id="2.20.28.10">
    <property type="match status" value="1"/>
</dbReference>
<dbReference type="PROSITE" id="PS50903">
    <property type="entry name" value="RUBREDOXIN_LIKE"/>
    <property type="match status" value="1"/>
</dbReference>
<dbReference type="PROSITE" id="PS00202">
    <property type="entry name" value="RUBREDOXIN"/>
    <property type="match status" value="1"/>
</dbReference>
<comment type="caution">
    <text evidence="8">The sequence shown here is derived from an EMBL/GenBank/DDBJ whole genome shotgun (WGS) entry which is preliminary data.</text>
</comment>
<comment type="similarity">
    <text evidence="6">Belongs to the rubredoxin family.</text>
</comment>
<dbReference type="InterPro" id="IPR018527">
    <property type="entry name" value="Rubredoxin_Fe_BS"/>
</dbReference>
<protein>
    <recommendedName>
        <fullName evidence="6">Rubredoxin</fullName>
    </recommendedName>
</protein>
<keyword evidence="4 6" id="KW-0249">Electron transport</keyword>
<gene>
    <name evidence="8" type="ORF">EV678_2467</name>
</gene>
<dbReference type="InterPro" id="IPR024935">
    <property type="entry name" value="Rubredoxin_dom"/>
</dbReference>
<dbReference type="Pfam" id="PF00301">
    <property type="entry name" value="Rubredoxin"/>
    <property type="match status" value="1"/>
</dbReference>
<evidence type="ECO:0000256" key="5">
    <source>
        <dbReference type="ARBA" id="ARBA00023004"/>
    </source>
</evidence>
<organism evidence="8 9">
    <name type="scientific">Azospira oryzae</name>
    <dbReference type="NCBI Taxonomy" id="146939"/>
    <lineage>
        <taxon>Bacteria</taxon>
        <taxon>Pseudomonadati</taxon>
        <taxon>Pseudomonadota</taxon>
        <taxon>Betaproteobacteria</taxon>
        <taxon>Rhodocyclales</taxon>
        <taxon>Rhodocyclaceae</taxon>
        <taxon>Azospira</taxon>
    </lineage>
</organism>
<sequence>MTQPESTPPGGPYRTWMCQICGFIYDEAAGLPEEGIAPGTRWQDIPMNWVCPECDARKEDFEMVEI</sequence>
<dbReference type="SUPFAM" id="SSF57802">
    <property type="entry name" value="Rubredoxin-like"/>
    <property type="match status" value="1"/>
</dbReference>
<evidence type="ECO:0000256" key="4">
    <source>
        <dbReference type="ARBA" id="ARBA00022982"/>
    </source>
</evidence>
<keyword evidence="2" id="KW-0813">Transport</keyword>
<accession>A0ABY0IN08</accession>
<evidence type="ECO:0000313" key="9">
    <source>
        <dbReference type="Proteomes" id="UP000292136"/>
    </source>
</evidence>
<evidence type="ECO:0000256" key="1">
    <source>
        <dbReference type="ARBA" id="ARBA00001965"/>
    </source>
</evidence>
<evidence type="ECO:0000313" key="8">
    <source>
        <dbReference type="EMBL" id="RZT76588.1"/>
    </source>
</evidence>
<proteinExistence type="inferred from homology"/>
<evidence type="ECO:0000259" key="7">
    <source>
        <dbReference type="PROSITE" id="PS50903"/>
    </source>
</evidence>
<keyword evidence="3 6" id="KW-0479">Metal-binding</keyword>
<dbReference type="PANTHER" id="PTHR47627:SF1">
    <property type="entry name" value="RUBREDOXIN-1-RELATED"/>
    <property type="match status" value="1"/>
</dbReference>
<reference evidence="8 9" key="1">
    <citation type="submission" date="2019-02" db="EMBL/GenBank/DDBJ databases">
        <title>Genomic Encyclopedia of Type Strains, Phase IV (KMG-IV): sequencing the most valuable type-strain genomes for metagenomic binning, comparative biology and taxonomic classification.</title>
        <authorList>
            <person name="Goeker M."/>
        </authorList>
    </citation>
    <scope>NUCLEOTIDE SEQUENCE [LARGE SCALE GENOMIC DNA]</scope>
    <source>
        <strain evidence="8 9">DSM 21223</strain>
    </source>
</reference>
<feature type="domain" description="Rubredoxin-like" evidence="7">
    <location>
        <begin position="13"/>
        <end position="64"/>
    </location>
</feature>
<keyword evidence="9" id="KW-1185">Reference proteome</keyword>
<comment type="cofactor">
    <cofactor evidence="1 6">
        <name>Fe(3+)</name>
        <dbReference type="ChEBI" id="CHEBI:29034"/>
    </cofactor>
</comment>
<dbReference type="InterPro" id="IPR024934">
    <property type="entry name" value="Rubredoxin-like_dom"/>
</dbReference>
<evidence type="ECO:0000256" key="3">
    <source>
        <dbReference type="ARBA" id="ARBA00022723"/>
    </source>
</evidence>
<dbReference type="PANTHER" id="PTHR47627">
    <property type="entry name" value="RUBREDOXIN"/>
    <property type="match status" value="1"/>
</dbReference>
<evidence type="ECO:0000256" key="2">
    <source>
        <dbReference type="ARBA" id="ARBA00022448"/>
    </source>
</evidence>
<dbReference type="InterPro" id="IPR050526">
    <property type="entry name" value="Rubredoxin_ET"/>
</dbReference>
<evidence type="ECO:0000256" key="6">
    <source>
        <dbReference type="RuleBase" id="RU003820"/>
    </source>
</evidence>
<dbReference type="EMBL" id="SHKM01000002">
    <property type="protein sequence ID" value="RZT76588.1"/>
    <property type="molecule type" value="Genomic_DNA"/>
</dbReference>
<dbReference type="Proteomes" id="UP000292136">
    <property type="component" value="Unassembled WGS sequence"/>
</dbReference>
<keyword evidence="5 6" id="KW-0408">Iron</keyword>
<name>A0ABY0IN08_9RHOO</name>
<dbReference type="PRINTS" id="PR00163">
    <property type="entry name" value="RUBREDOXIN"/>
</dbReference>